<comment type="caution">
    <text evidence="1">The sequence shown here is derived from an EMBL/GenBank/DDBJ whole genome shotgun (WGS) entry which is preliminary data.</text>
</comment>
<dbReference type="HOGENOM" id="CLU_3286592_0_0_7"/>
<dbReference type="AlphaFoldDB" id="W4M071"/>
<organism evidence="1 2">
    <name type="scientific">Candidatus Entotheonella gemina</name>
    <dbReference type="NCBI Taxonomy" id="1429439"/>
    <lineage>
        <taxon>Bacteria</taxon>
        <taxon>Pseudomonadati</taxon>
        <taxon>Nitrospinota/Tectimicrobiota group</taxon>
        <taxon>Candidatus Tectimicrobiota</taxon>
        <taxon>Candidatus Entotheonellia</taxon>
        <taxon>Candidatus Entotheonellales</taxon>
        <taxon>Candidatus Entotheonellaceae</taxon>
        <taxon>Candidatus Entotheonella</taxon>
    </lineage>
</organism>
<evidence type="ECO:0000313" key="1">
    <source>
        <dbReference type="EMBL" id="ETX03361.1"/>
    </source>
</evidence>
<protein>
    <submittedName>
        <fullName evidence="1">Uncharacterized protein</fullName>
    </submittedName>
</protein>
<gene>
    <name evidence="1" type="ORF">ETSY2_33685</name>
</gene>
<dbReference type="Proteomes" id="UP000019140">
    <property type="component" value="Unassembled WGS sequence"/>
</dbReference>
<name>W4M071_9BACT</name>
<evidence type="ECO:0000313" key="2">
    <source>
        <dbReference type="Proteomes" id="UP000019140"/>
    </source>
</evidence>
<sequence length="40" mass="4531">MPLSTIDQENQAKLKSILQGEKEANKLENLAAGYDWLAWL</sequence>
<reference evidence="1 2" key="1">
    <citation type="journal article" date="2014" name="Nature">
        <title>An environmental bacterial taxon with a large and distinct metabolic repertoire.</title>
        <authorList>
            <person name="Wilson M.C."/>
            <person name="Mori T."/>
            <person name="Ruckert C."/>
            <person name="Uria A.R."/>
            <person name="Helf M.J."/>
            <person name="Takada K."/>
            <person name="Gernert C."/>
            <person name="Steffens U.A."/>
            <person name="Heycke N."/>
            <person name="Schmitt S."/>
            <person name="Rinke C."/>
            <person name="Helfrich E.J."/>
            <person name="Brachmann A.O."/>
            <person name="Gurgui C."/>
            <person name="Wakimoto T."/>
            <person name="Kracht M."/>
            <person name="Crusemann M."/>
            <person name="Hentschel U."/>
            <person name="Abe I."/>
            <person name="Matsunaga S."/>
            <person name="Kalinowski J."/>
            <person name="Takeyama H."/>
            <person name="Piel J."/>
        </authorList>
    </citation>
    <scope>NUCLEOTIDE SEQUENCE [LARGE SCALE GENOMIC DNA]</scope>
    <source>
        <strain evidence="2">TSY2</strain>
    </source>
</reference>
<keyword evidence="2" id="KW-1185">Reference proteome</keyword>
<proteinExistence type="predicted"/>
<accession>W4M071</accession>
<dbReference type="EMBL" id="AZHX01001443">
    <property type="protein sequence ID" value="ETX03361.1"/>
    <property type="molecule type" value="Genomic_DNA"/>
</dbReference>